<dbReference type="GO" id="GO:0000976">
    <property type="term" value="F:transcription cis-regulatory region binding"/>
    <property type="evidence" value="ECO:0007669"/>
    <property type="project" value="TreeGrafter"/>
</dbReference>
<protein>
    <recommendedName>
        <fullName evidence="7">WRKY domain-containing protein</fullName>
    </recommendedName>
</protein>
<accession>A0A4S8IH03</accession>
<dbReference type="InterPro" id="IPR003657">
    <property type="entry name" value="WRKY_dom"/>
</dbReference>
<dbReference type="Proteomes" id="UP000317650">
    <property type="component" value="Chromosome 9"/>
</dbReference>
<evidence type="ECO:0000256" key="6">
    <source>
        <dbReference type="SAM" id="MobiDB-lite"/>
    </source>
</evidence>
<reference evidence="8 9" key="1">
    <citation type="journal article" date="2019" name="Nat. Plants">
        <title>Genome sequencing of Musa balbisiana reveals subgenome evolution and function divergence in polyploid bananas.</title>
        <authorList>
            <person name="Yao X."/>
        </authorList>
    </citation>
    <scope>NUCLEOTIDE SEQUENCE [LARGE SCALE GENOMIC DNA]</scope>
    <source>
        <strain evidence="9">cv. DH-PKW</strain>
        <tissue evidence="8">Leaves</tissue>
    </source>
</reference>
<dbReference type="Gene3D" id="2.20.25.80">
    <property type="entry name" value="WRKY domain"/>
    <property type="match status" value="1"/>
</dbReference>
<keyword evidence="9" id="KW-1185">Reference proteome</keyword>
<dbReference type="PANTHER" id="PTHR32096:SF146">
    <property type="entry name" value="WRKY TRANSCRIPTION FACTOR 19-RELATED"/>
    <property type="match status" value="1"/>
</dbReference>
<dbReference type="PROSITE" id="PS50811">
    <property type="entry name" value="WRKY"/>
    <property type="match status" value="1"/>
</dbReference>
<evidence type="ECO:0000259" key="7">
    <source>
        <dbReference type="PROSITE" id="PS50811"/>
    </source>
</evidence>
<dbReference type="EMBL" id="PYDT01000010">
    <property type="protein sequence ID" value="THU47530.1"/>
    <property type="molecule type" value="Genomic_DNA"/>
</dbReference>
<evidence type="ECO:0000256" key="4">
    <source>
        <dbReference type="ARBA" id="ARBA00023163"/>
    </source>
</evidence>
<keyword evidence="4" id="KW-0804">Transcription</keyword>
<comment type="subcellular location">
    <subcellularLocation>
        <location evidence="1">Nucleus</location>
    </subcellularLocation>
</comment>
<feature type="region of interest" description="Disordered" evidence="6">
    <location>
        <begin position="208"/>
        <end position="231"/>
    </location>
</feature>
<dbReference type="Pfam" id="PF03106">
    <property type="entry name" value="WRKY"/>
    <property type="match status" value="1"/>
</dbReference>
<dbReference type="PANTHER" id="PTHR32096">
    <property type="entry name" value="WRKY TRANSCRIPTION FACTOR 30-RELATED-RELATED"/>
    <property type="match status" value="1"/>
</dbReference>
<dbReference type="SMART" id="SM00774">
    <property type="entry name" value="WRKY"/>
    <property type="match status" value="1"/>
</dbReference>
<dbReference type="GO" id="GO:0005634">
    <property type="term" value="C:nucleus"/>
    <property type="evidence" value="ECO:0007669"/>
    <property type="project" value="UniProtKB-SubCell"/>
</dbReference>
<dbReference type="InterPro" id="IPR044810">
    <property type="entry name" value="WRKY_plant"/>
</dbReference>
<keyword evidence="2" id="KW-0805">Transcription regulation</keyword>
<evidence type="ECO:0000256" key="5">
    <source>
        <dbReference type="ARBA" id="ARBA00023242"/>
    </source>
</evidence>
<keyword evidence="5" id="KW-0539">Nucleus</keyword>
<feature type="domain" description="WRKY" evidence="7">
    <location>
        <begin position="112"/>
        <end position="180"/>
    </location>
</feature>
<organism evidence="8 9">
    <name type="scientific">Musa balbisiana</name>
    <name type="common">Banana</name>
    <dbReference type="NCBI Taxonomy" id="52838"/>
    <lineage>
        <taxon>Eukaryota</taxon>
        <taxon>Viridiplantae</taxon>
        <taxon>Streptophyta</taxon>
        <taxon>Embryophyta</taxon>
        <taxon>Tracheophyta</taxon>
        <taxon>Spermatophyta</taxon>
        <taxon>Magnoliopsida</taxon>
        <taxon>Liliopsida</taxon>
        <taxon>Zingiberales</taxon>
        <taxon>Musaceae</taxon>
        <taxon>Musa</taxon>
    </lineage>
</organism>
<gene>
    <name evidence="8" type="ORF">C4D60_Mb09t16510</name>
</gene>
<dbReference type="GO" id="GO:0003700">
    <property type="term" value="F:DNA-binding transcription factor activity"/>
    <property type="evidence" value="ECO:0007669"/>
    <property type="project" value="InterPro"/>
</dbReference>
<dbReference type="InterPro" id="IPR036576">
    <property type="entry name" value="WRKY_dom_sf"/>
</dbReference>
<keyword evidence="3" id="KW-0238">DNA-binding</keyword>
<proteinExistence type="predicted"/>
<dbReference type="AlphaFoldDB" id="A0A4S8IH03"/>
<dbReference type="STRING" id="52838.A0A4S8IH03"/>
<evidence type="ECO:0000256" key="3">
    <source>
        <dbReference type="ARBA" id="ARBA00023125"/>
    </source>
</evidence>
<evidence type="ECO:0000313" key="9">
    <source>
        <dbReference type="Proteomes" id="UP000317650"/>
    </source>
</evidence>
<sequence length="279" mass="31096">MDRKLLASERTVVEVMSRIRKSAMQLGVLLREEVAGDSTVGVVFEELTSSISRVFAVLESMETVEGGQRLDAGLLSPPPHHHQISTKKRKIYPATDRRGGCRRRSHLPSKIVGSKTLNDGQTWRKYGQKEIQSSKNPRSYFRCTHKFDQGCMAVRQVQRSEEDPSTYLITYLGEHTCRDPAMAPQLFSTSDVSNTCLLSFGASRHRAEKEARVPASPFPSHKQESDEEGLSNLSTACSSPDYFVIPAAEKLAVMTPTSGFLADLYFEDVFGFDHDGFLS</sequence>
<evidence type="ECO:0000313" key="8">
    <source>
        <dbReference type="EMBL" id="THU47530.1"/>
    </source>
</evidence>
<comment type="caution">
    <text evidence="8">The sequence shown here is derived from an EMBL/GenBank/DDBJ whole genome shotgun (WGS) entry which is preliminary data.</text>
</comment>
<evidence type="ECO:0000256" key="2">
    <source>
        <dbReference type="ARBA" id="ARBA00023015"/>
    </source>
</evidence>
<dbReference type="SUPFAM" id="SSF118290">
    <property type="entry name" value="WRKY DNA-binding domain"/>
    <property type="match status" value="1"/>
</dbReference>
<evidence type="ECO:0000256" key="1">
    <source>
        <dbReference type="ARBA" id="ARBA00004123"/>
    </source>
</evidence>
<name>A0A4S8IH03_MUSBA</name>